<evidence type="ECO:0000313" key="4">
    <source>
        <dbReference type="EMBL" id="VVO91676.1"/>
    </source>
</evidence>
<gene>
    <name evidence="4" type="primary">rssB_3</name>
    <name evidence="4" type="ORF">PS880_02338</name>
</gene>
<keyword evidence="1 2" id="KW-0597">Phosphoprotein</keyword>
<evidence type="ECO:0000313" key="5">
    <source>
        <dbReference type="Proteomes" id="UP000375525"/>
    </source>
</evidence>
<evidence type="ECO:0000259" key="3">
    <source>
        <dbReference type="PROSITE" id="PS50110"/>
    </source>
</evidence>
<dbReference type="Pfam" id="PF00072">
    <property type="entry name" value="Response_reg"/>
    <property type="match status" value="1"/>
</dbReference>
<dbReference type="PANTHER" id="PTHR44591">
    <property type="entry name" value="STRESS RESPONSE REGULATOR PROTEIN 1"/>
    <property type="match status" value="1"/>
</dbReference>
<sequence>MALEWLEMMFDHDLLTAAEREAINAAMQEPGLLPQKVLIVEDDPCTREMLADILHVNGLLCLEARSADEAMRSLDIDSSIGLVITDLRMRPLNGLELISNIRESEWADMPIVIISGDADVRDAIEAMRLSVVDFLLKPIDPDELITLVNLQLGLRPDECP</sequence>
<dbReference type="SUPFAM" id="SSF52172">
    <property type="entry name" value="CheY-like"/>
    <property type="match status" value="1"/>
</dbReference>
<evidence type="ECO:0000256" key="1">
    <source>
        <dbReference type="ARBA" id="ARBA00022553"/>
    </source>
</evidence>
<dbReference type="InterPro" id="IPR050595">
    <property type="entry name" value="Bact_response_regulator"/>
</dbReference>
<name>A0A5E7JVD0_PSEFL</name>
<dbReference type="Gene3D" id="3.40.50.2300">
    <property type="match status" value="1"/>
</dbReference>
<dbReference type="AlphaFoldDB" id="A0A5E7JVD0"/>
<reference evidence="4 5" key="1">
    <citation type="submission" date="2019-09" db="EMBL/GenBank/DDBJ databases">
        <authorList>
            <person name="Chandra G."/>
            <person name="Truman W A."/>
        </authorList>
    </citation>
    <scope>NUCLEOTIDE SEQUENCE [LARGE SCALE GENOMIC DNA]</scope>
    <source>
        <strain evidence="4">PS880</strain>
    </source>
</reference>
<dbReference type="EMBL" id="CABVIH010000010">
    <property type="protein sequence ID" value="VVO91676.1"/>
    <property type="molecule type" value="Genomic_DNA"/>
</dbReference>
<dbReference type="InterPro" id="IPR011006">
    <property type="entry name" value="CheY-like_superfamily"/>
</dbReference>
<accession>A0A5E7JVD0</accession>
<dbReference type="PANTHER" id="PTHR44591:SF3">
    <property type="entry name" value="RESPONSE REGULATORY DOMAIN-CONTAINING PROTEIN"/>
    <property type="match status" value="1"/>
</dbReference>
<feature type="modified residue" description="4-aspartylphosphate" evidence="2">
    <location>
        <position position="86"/>
    </location>
</feature>
<dbReference type="GO" id="GO:0000160">
    <property type="term" value="P:phosphorelay signal transduction system"/>
    <property type="evidence" value="ECO:0007669"/>
    <property type="project" value="InterPro"/>
</dbReference>
<dbReference type="InterPro" id="IPR001789">
    <property type="entry name" value="Sig_transdc_resp-reg_receiver"/>
</dbReference>
<proteinExistence type="predicted"/>
<dbReference type="Proteomes" id="UP000375525">
    <property type="component" value="Unassembled WGS sequence"/>
</dbReference>
<organism evidence="4 5">
    <name type="scientific">Pseudomonas fluorescens</name>
    <dbReference type="NCBI Taxonomy" id="294"/>
    <lineage>
        <taxon>Bacteria</taxon>
        <taxon>Pseudomonadati</taxon>
        <taxon>Pseudomonadota</taxon>
        <taxon>Gammaproteobacteria</taxon>
        <taxon>Pseudomonadales</taxon>
        <taxon>Pseudomonadaceae</taxon>
        <taxon>Pseudomonas</taxon>
    </lineage>
</organism>
<evidence type="ECO:0000256" key="2">
    <source>
        <dbReference type="PROSITE-ProRule" id="PRU00169"/>
    </source>
</evidence>
<protein>
    <submittedName>
        <fullName evidence="4">Regulator of RpoS</fullName>
    </submittedName>
</protein>
<dbReference type="SMART" id="SM00448">
    <property type="entry name" value="REC"/>
    <property type="match status" value="1"/>
</dbReference>
<dbReference type="PROSITE" id="PS50110">
    <property type="entry name" value="RESPONSE_REGULATORY"/>
    <property type="match status" value="1"/>
</dbReference>
<feature type="domain" description="Response regulatory" evidence="3">
    <location>
        <begin position="36"/>
        <end position="152"/>
    </location>
</feature>